<keyword evidence="2" id="KW-0665">Pyrimidine biosynthesis</keyword>
<dbReference type="GO" id="GO:0006222">
    <property type="term" value="P:UMP biosynthetic process"/>
    <property type="evidence" value="ECO:0007669"/>
    <property type="project" value="TreeGrafter"/>
</dbReference>
<feature type="compositionally biased region" description="Polar residues" evidence="3">
    <location>
        <begin position="137"/>
        <end position="153"/>
    </location>
</feature>
<name>A0A1I8FM72_9PLAT</name>
<accession>A0A1I8FM72</accession>
<evidence type="ECO:0000256" key="3">
    <source>
        <dbReference type="SAM" id="MobiDB-lite"/>
    </source>
</evidence>
<reference evidence="5" key="1">
    <citation type="submission" date="2016-11" db="UniProtKB">
        <authorList>
            <consortium name="WormBaseParasite"/>
        </authorList>
    </citation>
    <scope>IDENTIFICATION</scope>
</reference>
<proteinExistence type="predicted"/>
<evidence type="ECO:0000313" key="5">
    <source>
        <dbReference type="WBParaSite" id="maker-unitig_40661-snap-gene-0.2-mRNA-1"/>
    </source>
</evidence>
<feature type="region of interest" description="Disordered" evidence="3">
    <location>
        <begin position="389"/>
        <end position="410"/>
    </location>
</feature>
<evidence type="ECO:0000256" key="2">
    <source>
        <dbReference type="ARBA" id="ARBA00022975"/>
    </source>
</evidence>
<sequence>PDNDGPLFVQVDDVPCPAPSELSASTSSGIADSSKCGLLGRERAMASDSLCPDVVSKLHDIEAVKFGEFKLKSGLISPVYFDLRLIFAACSDLKFDYVCGVPYTALPLPIATCISVDRGIPMLMRRQGDQGLRDQENSGGQYSTAASPASSLRTSVTSATAEILRREGLRVGPESASSLNREQGAAENLRRAGLPLRCWLRAAPHPAAAASSRRSKSVSASFCVTVTIPDQTTTTASDAPATAARELQLVGGQRPACQDAVRNSRRRGGHPSRRPAGCLASWPRRATNLCVAADRTLGRDVPGAGRAVATSSPDCGDLAKRHNFLIMEDAEAGRHRVTATGGQFRIAELGGPGHRARPCRGPGLLSGLEGAHGMAAVLVAEMSSEGSPINEEYSARRPGHGRGRTATPGGRPGWWPALVCQSDPGHRPPACCSSRRGRQLLRRRLWDGLGQRYREPGHVVGRGGCDVIIVWSWRGRGQRPQIGC</sequence>
<dbReference type="SUPFAM" id="SSF53271">
    <property type="entry name" value="PRTase-like"/>
    <property type="match status" value="1"/>
</dbReference>
<feature type="compositionally biased region" description="Basic residues" evidence="3">
    <location>
        <begin position="263"/>
        <end position="273"/>
    </location>
</feature>
<comment type="pathway">
    <text evidence="1">Pyrimidine metabolism; UMP biosynthesis via de novo pathway.</text>
</comment>
<evidence type="ECO:0000313" key="4">
    <source>
        <dbReference type="Proteomes" id="UP000095280"/>
    </source>
</evidence>
<keyword evidence="4" id="KW-1185">Reference proteome</keyword>
<dbReference type="PANTHER" id="PTHR19278">
    <property type="entry name" value="OROTATE PHOSPHORIBOSYLTRANSFERASE"/>
    <property type="match status" value="1"/>
</dbReference>
<dbReference type="WBParaSite" id="maker-unitig_40661-snap-gene-0.2-mRNA-1">
    <property type="protein sequence ID" value="maker-unitig_40661-snap-gene-0.2-mRNA-1"/>
    <property type="gene ID" value="maker-unitig_40661-snap-gene-0.2"/>
</dbReference>
<organism evidence="4 5">
    <name type="scientific">Macrostomum lignano</name>
    <dbReference type="NCBI Taxonomy" id="282301"/>
    <lineage>
        <taxon>Eukaryota</taxon>
        <taxon>Metazoa</taxon>
        <taxon>Spiralia</taxon>
        <taxon>Lophotrochozoa</taxon>
        <taxon>Platyhelminthes</taxon>
        <taxon>Rhabditophora</taxon>
        <taxon>Macrostomorpha</taxon>
        <taxon>Macrostomida</taxon>
        <taxon>Macrostomidae</taxon>
        <taxon>Macrostomum</taxon>
    </lineage>
</organism>
<evidence type="ECO:0000256" key="1">
    <source>
        <dbReference type="ARBA" id="ARBA00004725"/>
    </source>
</evidence>
<dbReference type="GO" id="GO:0004590">
    <property type="term" value="F:orotidine-5'-phosphate decarboxylase activity"/>
    <property type="evidence" value="ECO:0007669"/>
    <property type="project" value="TreeGrafter"/>
</dbReference>
<dbReference type="GO" id="GO:0004588">
    <property type="term" value="F:orotate phosphoribosyltransferase activity"/>
    <property type="evidence" value="ECO:0007669"/>
    <property type="project" value="TreeGrafter"/>
</dbReference>
<dbReference type="Gene3D" id="3.40.50.2020">
    <property type="match status" value="1"/>
</dbReference>
<feature type="region of interest" description="Disordered" evidence="3">
    <location>
        <begin position="129"/>
        <end position="153"/>
    </location>
</feature>
<dbReference type="GO" id="GO:0019856">
    <property type="term" value="P:pyrimidine nucleobase biosynthetic process"/>
    <property type="evidence" value="ECO:0007669"/>
    <property type="project" value="TreeGrafter"/>
</dbReference>
<dbReference type="Proteomes" id="UP000095280">
    <property type="component" value="Unplaced"/>
</dbReference>
<dbReference type="InterPro" id="IPR029057">
    <property type="entry name" value="PRTase-like"/>
</dbReference>
<feature type="region of interest" description="Disordered" evidence="3">
    <location>
        <begin position="254"/>
        <end position="278"/>
    </location>
</feature>
<dbReference type="AlphaFoldDB" id="A0A1I8FM72"/>
<protein>
    <submittedName>
        <fullName evidence="5">Reverse transcriptase domain-containing protein</fullName>
    </submittedName>
</protein>
<dbReference type="PANTHER" id="PTHR19278:SF9">
    <property type="entry name" value="URIDINE 5'-MONOPHOSPHATE SYNTHASE"/>
    <property type="match status" value="1"/>
</dbReference>